<gene>
    <name evidence="2" type="ORF">JEQ12_003632</name>
</gene>
<reference evidence="2 3" key="1">
    <citation type="submission" date="2020-12" db="EMBL/GenBank/DDBJ databases">
        <title>De novo assembly of Tibetan sheep genome.</title>
        <authorList>
            <person name="Li X."/>
        </authorList>
    </citation>
    <scope>NUCLEOTIDE SEQUENCE [LARGE SCALE GENOMIC DNA]</scope>
    <source>
        <tissue evidence="2">Heart</tissue>
    </source>
</reference>
<proteinExistence type="predicted"/>
<feature type="signal peptide" evidence="1">
    <location>
        <begin position="1"/>
        <end position="21"/>
    </location>
</feature>
<accession>A0A836A6S9</accession>
<name>A0A836A6S9_SHEEP</name>
<dbReference type="Proteomes" id="UP000664991">
    <property type="component" value="Unassembled WGS sequence"/>
</dbReference>
<dbReference type="EMBL" id="JAEMGP010000012">
    <property type="protein sequence ID" value="KAG5202242.1"/>
    <property type="molecule type" value="Genomic_DNA"/>
</dbReference>
<evidence type="ECO:0000313" key="2">
    <source>
        <dbReference type="EMBL" id="KAG5202242.1"/>
    </source>
</evidence>
<evidence type="ECO:0000256" key="1">
    <source>
        <dbReference type="SAM" id="SignalP"/>
    </source>
</evidence>
<evidence type="ECO:0000313" key="3">
    <source>
        <dbReference type="Proteomes" id="UP000664991"/>
    </source>
</evidence>
<dbReference type="AlphaFoldDB" id="A0A836A6S9"/>
<organism evidence="2 3">
    <name type="scientific">Ovis aries</name>
    <name type="common">Sheep</name>
    <dbReference type="NCBI Taxonomy" id="9940"/>
    <lineage>
        <taxon>Eukaryota</taxon>
        <taxon>Metazoa</taxon>
        <taxon>Chordata</taxon>
        <taxon>Craniata</taxon>
        <taxon>Vertebrata</taxon>
        <taxon>Euteleostomi</taxon>
        <taxon>Mammalia</taxon>
        <taxon>Eutheria</taxon>
        <taxon>Laurasiatheria</taxon>
        <taxon>Artiodactyla</taxon>
        <taxon>Ruminantia</taxon>
        <taxon>Pecora</taxon>
        <taxon>Bovidae</taxon>
        <taxon>Caprinae</taxon>
        <taxon>Ovis</taxon>
    </lineage>
</organism>
<comment type="caution">
    <text evidence="2">The sequence shown here is derived from an EMBL/GenBank/DDBJ whole genome shotgun (WGS) entry which is preliminary data.</text>
</comment>
<feature type="chain" id="PRO_5033003744" evidence="1">
    <location>
        <begin position="22"/>
        <end position="113"/>
    </location>
</feature>
<protein>
    <submittedName>
        <fullName evidence="2">Uncharacterized protein</fullName>
    </submittedName>
</protein>
<sequence length="113" mass="12099">MTAPANGILLFSYGSVLLSLGTESSGMCQWGRQLPLLSLSWHGYDPSFCISIKRKPSCHGAQQSPPPHLAKHQVASKSSPFAINCEISSTGEEATLLDTIKTKNLDITSLISP</sequence>
<keyword evidence="1" id="KW-0732">Signal</keyword>